<feature type="domain" description="Endonuclease/exonuclease/phosphatase" evidence="1">
    <location>
        <begin position="5"/>
        <end position="318"/>
    </location>
</feature>
<geneLocation type="plasmid" evidence="2">
    <name>unnamed1</name>
</geneLocation>
<dbReference type="GO" id="GO:0004519">
    <property type="term" value="F:endonuclease activity"/>
    <property type="evidence" value="ECO:0007669"/>
    <property type="project" value="UniProtKB-KW"/>
</dbReference>
<dbReference type="EMBL" id="JAKZEU010000001">
    <property type="protein sequence ID" value="MCQ0969274.1"/>
    <property type="molecule type" value="Genomic_DNA"/>
</dbReference>
<evidence type="ECO:0000313" key="2">
    <source>
        <dbReference type="EMBL" id="MCQ0969274.1"/>
    </source>
</evidence>
<keyword evidence="2" id="KW-0378">Hydrolase</keyword>
<keyword evidence="2" id="KW-0614">Plasmid</keyword>
<dbReference type="Gene3D" id="3.60.10.10">
    <property type="entry name" value="Endonuclease/exonuclease/phosphatase"/>
    <property type="match status" value="1"/>
</dbReference>
<dbReference type="InterPro" id="IPR005135">
    <property type="entry name" value="Endo/exonuclease/phosphatase"/>
</dbReference>
<proteinExistence type="predicted"/>
<gene>
    <name evidence="2" type="ORF">MLD63_02325</name>
</gene>
<dbReference type="PANTHER" id="PTHR42834">
    <property type="entry name" value="ENDONUCLEASE/EXONUCLEASE/PHOSPHATASE FAMILY PROTEIN (AFU_ORTHOLOGUE AFUA_3G09210)"/>
    <property type="match status" value="1"/>
</dbReference>
<organism evidence="2 3">
    <name type="scientific">Paracoccus albicereus</name>
    <dbReference type="NCBI Taxonomy" id="2922394"/>
    <lineage>
        <taxon>Bacteria</taxon>
        <taxon>Pseudomonadati</taxon>
        <taxon>Pseudomonadota</taxon>
        <taxon>Alphaproteobacteria</taxon>
        <taxon>Rhodobacterales</taxon>
        <taxon>Paracoccaceae</taxon>
        <taxon>Paracoccus</taxon>
    </lineage>
</organism>
<dbReference type="Pfam" id="PF03372">
    <property type="entry name" value="Exo_endo_phos"/>
    <property type="match status" value="1"/>
</dbReference>
<keyword evidence="2" id="KW-0540">Nuclease</keyword>
<keyword evidence="2" id="KW-0255">Endonuclease</keyword>
<sequence>MFRIATFNLENLDEDPADEPGRPTFLERAALLRPALERLRADILCLQEVHGQERSGQPRDLLALRALLADTRYANHQMVSTKTRDGSQVYDVRNLVTLVPPGWDIREVAQINGEIVPNPLYQRTVAGDPQPRPLEWERPLLWLRVATPTGVEMHILNAHFKSKLATPAADLMEDRFTWKLAAGWAEGFFVSSMKRVGAALEARAVIDLIFDDDPAALILIAGDLNANSDEVPLMALRGRVEDTGNGALANRVMVPLEMNVPDSKRYTLIHHGKGEMIDHILASRRFVQAFSHTEIHNEILPDESVAFATDVKHPESDHAPVVAVFYDDLLEPPQIV</sequence>
<dbReference type="PANTHER" id="PTHR42834:SF1">
    <property type="entry name" value="ENDONUCLEASE_EXONUCLEASE_PHOSPHATASE FAMILY PROTEIN (AFU_ORTHOLOGUE AFUA_3G09210)"/>
    <property type="match status" value="1"/>
</dbReference>
<dbReference type="SUPFAM" id="SSF56219">
    <property type="entry name" value="DNase I-like"/>
    <property type="match status" value="1"/>
</dbReference>
<dbReference type="InterPro" id="IPR036691">
    <property type="entry name" value="Endo/exonu/phosph_ase_sf"/>
</dbReference>
<name>A0ABT1MND2_9RHOB</name>
<accession>A0ABT1MND2</accession>
<reference evidence="2 3" key="1">
    <citation type="submission" date="2022-03" db="EMBL/GenBank/DDBJ databases">
        <authorList>
            <person name="He Y."/>
        </authorList>
    </citation>
    <scope>NUCLEOTIDE SEQUENCE [LARGE SCALE GENOMIC DNA]</scope>
    <source>
        <strain evidence="2 3">TK19116</strain>
        <plasmid evidence="2">unnamed1</plasmid>
    </source>
</reference>
<dbReference type="Proteomes" id="UP001203945">
    <property type="component" value="Unassembled WGS sequence"/>
</dbReference>
<comment type="caution">
    <text evidence="2">The sequence shown here is derived from an EMBL/GenBank/DDBJ whole genome shotgun (WGS) entry which is preliminary data.</text>
</comment>
<evidence type="ECO:0000259" key="1">
    <source>
        <dbReference type="Pfam" id="PF03372"/>
    </source>
</evidence>
<protein>
    <submittedName>
        <fullName evidence="2">Endonuclease/exonuclease/phosphatase family protein</fullName>
    </submittedName>
</protein>
<evidence type="ECO:0000313" key="3">
    <source>
        <dbReference type="Proteomes" id="UP001203945"/>
    </source>
</evidence>
<keyword evidence="3" id="KW-1185">Reference proteome</keyword>